<dbReference type="PANTHER" id="PTHR31421:SF6">
    <property type="entry name" value="PROTEIN BASIC PENTACYSTEINE7"/>
    <property type="match status" value="1"/>
</dbReference>
<dbReference type="AlphaFoldDB" id="A0A200PX88"/>
<name>A0A200PX88_MACCD</name>
<evidence type="ECO:0000256" key="8">
    <source>
        <dbReference type="SAM" id="MobiDB-lite"/>
    </source>
</evidence>
<dbReference type="OMA" id="CCTITIS"/>
<accession>A0A200PX88</accession>
<proteinExistence type="inferred from homology"/>
<comment type="caution">
    <text evidence="9">The sequence shown here is derived from an EMBL/GenBank/DDBJ whole genome shotgun (WGS) entry which is preliminary data.</text>
</comment>
<evidence type="ECO:0000256" key="4">
    <source>
        <dbReference type="ARBA" id="ARBA00023125"/>
    </source>
</evidence>
<dbReference type="SMART" id="SM01226">
    <property type="entry name" value="GAGA_bind"/>
    <property type="match status" value="1"/>
</dbReference>
<keyword evidence="3 7" id="KW-0805">Transcription regulation</keyword>
<dbReference type="FunCoup" id="A0A200PX88">
    <property type="interactions" value="2"/>
</dbReference>
<feature type="region of interest" description="Disordered" evidence="8">
    <location>
        <begin position="111"/>
        <end position="169"/>
    </location>
</feature>
<dbReference type="Proteomes" id="UP000195402">
    <property type="component" value="Unassembled WGS sequence"/>
</dbReference>
<keyword evidence="4 7" id="KW-0238">DNA-binding</keyword>
<dbReference type="PANTHER" id="PTHR31421">
    <property type="entry name" value="PROTEIN BASIC PENTACYSTEINE3"/>
    <property type="match status" value="1"/>
</dbReference>
<protein>
    <recommendedName>
        <fullName evidence="7">GAGA-binding transcriptional activator</fullName>
    </recommendedName>
</protein>
<evidence type="ECO:0000313" key="10">
    <source>
        <dbReference type="Proteomes" id="UP000195402"/>
    </source>
</evidence>
<evidence type="ECO:0000256" key="6">
    <source>
        <dbReference type="ARBA" id="ARBA00023242"/>
    </source>
</evidence>
<evidence type="ECO:0000256" key="1">
    <source>
        <dbReference type="ARBA" id="ARBA00004123"/>
    </source>
</evidence>
<comment type="function">
    <text evidence="7">Transcriptional regulator that specifically binds to GA-rich elements (GAGA-repeats) present in regulatory sequences of genes involved in developmental processes.</text>
</comment>
<keyword evidence="6 7" id="KW-0539">Nucleus</keyword>
<keyword evidence="5 7" id="KW-0804">Transcription</keyword>
<dbReference type="EMBL" id="MVGT01003947">
    <property type="protein sequence ID" value="OVA02827.1"/>
    <property type="molecule type" value="Genomic_DNA"/>
</dbReference>
<dbReference type="InterPro" id="IPR010409">
    <property type="entry name" value="GAGA-bd_tscrpt_act"/>
</dbReference>
<dbReference type="OrthoDB" id="1903765at2759"/>
<sequence length="284" mass="30998">MDEKGGMGIRNWDFSKQTVSVDAVLKPVSGIPVSGSTNEHHHAAFLKMGMYPNRNSMIPESETEQTSVEFAGHCWVHQRNFLPATKNSQNPMHTTHINTETGLPVVPTSLGMPIDGSVQNGEFGNKTSKIKKPQSSKKSDKVASKALRPKEPKKKPATSTKKKGNSISTSIREKKNLDIVLDGSTMDFSQVPAPVCSCTGVPRQCYRWGAGGWQSSCCTTNLSEYPLPMSSSRPGARLAGRKMSNGAYGKLLQRLAAEGYELSHAVDLKDHWAKHGTNKFVTIK</sequence>
<evidence type="ECO:0000256" key="7">
    <source>
        <dbReference type="RuleBase" id="RU367160"/>
    </source>
</evidence>
<comment type="subcellular location">
    <subcellularLocation>
        <location evidence="1 7">Nucleus</location>
    </subcellularLocation>
</comment>
<evidence type="ECO:0000256" key="2">
    <source>
        <dbReference type="ARBA" id="ARBA00007911"/>
    </source>
</evidence>
<evidence type="ECO:0000256" key="3">
    <source>
        <dbReference type="ARBA" id="ARBA00023015"/>
    </source>
</evidence>
<comment type="similarity">
    <text evidence="2 7">Belongs to the BBR/BPC family.</text>
</comment>
<keyword evidence="10" id="KW-1185">Reference proteome</keyword>
<feature type="compositionally biased region" description="Basic residues" evidence="8">
    <location>
        <begin position="151"/>
        <end position="164"/>
    </location>
</feature>
<dbReference type="GO" id="GO:0003700">
    <property type="term" value="F:DNA-binding transcription factor activity"/>
    <property type="evidence" value="ECO:0007669"/>
    <property type="project" value="UniProtKB-UniRule"/>
</dbReference>
<gene>
    <name evidence="9" type="ORF">BVC80_9095g18</name>
</gene>
<dbReference type="STRING" id="56857.A0A200PX88"/>
<evidence type="ECO:0000313" key="9">
    <source>
        <dbReference type="EMBL" id="OVA02827.1"/>
    </source>
</evidence>
<dbReference type="GO" id="GO:0043565">
    <property type="term" value="F:sequence-specific DNA binding"/>
    <property type="evidence" value="ECO:0007669"/>
    <property type="project" value="TreeGrafter"/>
</dbReference>
<dbReference type="InParanoid" id="A0A200PX88"/>
<dbReference type="Pfam" id="PF06217">
    <property type="entry name" value="GAGA_bind"/>
    <property type="match status" value="1"/>
</dbReference>
<reference evidence="9 10" key="1">
    <citation type="journal article" date="2017" name="Mol. Plant">
        <title>The Genome of Medicinal Plant Macleaya cordata Provides New Insights into Benzylisoquinoline Alkaloids Metabolism.</title>
        <authorList>
            <person name="Liu X."/>
            <person name="Liu Y."/>
            <person name="Huang P."/>
            <person name="Ma Y."/>
            <person name="Qing Z."/>
            <person name="Tang Q."/>
            <person name="Cao H."/>
            <person name="Cheng P."/>
            <person name="Zheng Y."/>
            <person name="Yuan Z."/>
            <person name="Zhou Y."/>
            <person name="Liu J."/>
            <person name="Tang Z."/>
            <person name="Zhuo Y."/>
            <person name="Zhang Y."/>
            <person name="Yu L."/>
            <person name="Huang J."/>
            <person name="Yang P."/>
            <person name="Peng Q."/>
            <person name="Zhang J."/>
            <person name="Jiang W."/>
            <person name="Zhang Z."/>
            <person name="Lin K."/>
            <person name="Ro D.K."/>
            <person name="Chen X."/>
            <person name="Xiong X."/>
            <person name="Shang Y."/>
            <person name="Huang S."/>
            <person name="Zeng J."/>
        </authorList>
    </citation>
    <scope>NUCLEOTIDE SEQUENCE [LARGE SCALE GENOMIC DNA]</scope>
    <source>
        <strain evidence="10">cv. BLH2017</strain>
        <tissue evidence="9">Root</tissue>
    </source>
</reference>
<dbReference type="GO" id="GO:0005634">
    <property type="term" value="C:nucleus"/>
    <property type="evidence" value="ECO:0007669"/>
    <property type="project" value="UniProtKB-SubCell"/>
</dbReference>
<evidence type="ECO:0000256" key="5">
    <source>
        <dbReference type="ARBA" id="ARBA00023163"/>
    </source>
</evidence>
<dbReference type="GO" id="GO:0009723">
    <property type="term" value="P:response to ethylene"/>
    <property type="evidence" value="ECO:0007669"/>
    <property type="project" value="TreeGrafter"/>
</dbReference>
<organism evidence="9 10">
    <name type="scientific">Macleaya cordata</name>
    <name type="common">Five-seeded plume-poppy</name>
    <name type="synonym">Bocconia cordata</name>
    <dbReference type="NCBI Taxonomy" id="56857"/>
    <lineage>
        <taxon>Eukaryota</taxon>
        <taxon>Viridiplantae</taxon>
        <taxon>Streptophyta</taxon>
        <taxon>Embryophyta</taxon>
        <taxon>Tracheophyta</taxon>
        <taxon>Spermatophyta</taxon>
        <taxon>Magnoliopsida</taxon>
        <taxon>Ranunculales</taxon>
        <taxon>Papaveraceae</taxon>
        <taxon>Papaveroideae</taxon>
        <taxon>Macleaya</taxon>
    </lineage>
</organism>